<accession>A0ABX1CB22</accession>
<organism evidence="2 3">
    <name type="scientific">Streptomyces bohaiensis</name>
    <dbReference type="NCBI Taxonomy" id="1431344"/>
    <lineage>
        <taxon>Bacteria</taxon>
        <taxon>Bacillati</taxon>
        <taxon>Actinomycetota</taxon>
        <taxon>Actinomycetes</taxon>
        <taxon>Kitasatosporales</taxon>
        <taxon>Streptomycetaceae</taxon>
        <taxon>Streptomyces</taxon>
    </lineage>
</organism>
<protein>
    <submittedName>
        <fullName evidence="2">Type I-E CRISPR-associated protein Cse1/CasA</fullName>
    </submittedName>
</protein>
<evidence type="ECO:0000256" key="1">
    <source>
        <dbReference type="SAM" id="MobiDB-lite"/>
    </source>
</evidence>
<dbReference type="Gene3D" id="1.10.132.100">
    <property type="match status" value="1"/>
</dbReference>
<evidence type="ECO:0000313" key="2">
    <source>
        <dbReference type="EMBL" id="NJQ13504.1"/>
    </source>
</evidence>
<proteinExistence type="predicted"/>
<dbReference type="InterPro" id="IPR013381">
    <property type="entry name" value="CRISPR-assoc_prot_Cse1"/>
</dbReference>
<name>A0ABX1CB22_9ACTN</name>
<dbReference type="EMBL" id="JAAVJC010000002">
    <property type="protein sequence ID" value="NJQ13504.1"/>
    <property type="molecule type" value="Genomic_DNA"/>
</dbReference>
<sequence length="673" mass="72131">MRRAFLRAGAVVCTRPGSPRWAGATVRVKTPKGSSPPSSGGLLSGWCGGWSSFALSPRGCEVSCNTAKCLRLRNSGRVVSFNLLSQPWALATPVATSGDAGRGGVSEGREVGARELLLDAHLFAEVAVEVPTLRPAMFRQVLLPIVVDALGYPSRQQWAEWFHAGAFPPRQRAALESYLDEHYGRFDLFAADDPFAQVGDLRTAKGETKGSALLVASAATGNNVPLFSSRSEADVLELTPAQAARWLLHTHCWDTAAIKTGAVGDPKAKAGKTTGNPTGPLGQLGVVMPMGRTVYETLLLNIPYDRAVSTGDLPQWRRRSTGSRAADALSCATAQWQTRAARGLLDLWTWQARRVRLLPQDTPSGVRVTQVIVAAGDRLDGTPQDEPHTTWRLDSAAARAKKQTANRRPAPAARPRRHQPGKAAWRGMEALLTTDRDTTDAGATRDGYATSVLLAQLAAASTPENYPLQLQLTGVVYGNQSAVVEDTFFDEIPLPITALNPGSLVYGALLTAAEQAEHLASAVNNLSADLRRAAGGDPIPWDQGQRPGDTLLHALDPVMRRLLAGLRTIDEDFDAADRGLLAWEQRAAHAAWQVAEHVLAGAGPAVFTGRTVEKDGKERVYRLSNAERSFRARLDAILVRRAATRAAARKEAAEAAGGNRDEHHSSVSATTEG</sequence>
<feature type="region of interest" description="Disordered" evidence="1">
    <location>
        <begin position="649"/>
        <end position="673"/>
    </location>
</feature>
<dbReference type="Proteomes" id="UP000727056">
    <property type="component" value="Unassembled WGS sequence"/>
</dbReference>
<comment type="caution">
    <text evidence="2">The sequence shown here is derived from an EMBL/GenBank/DDBJ whole genome shotgun (WGS) entry which is preliminary data.</text>
</comment>
<dbReference type="Pfam" id="PF09481">
    <property type="entry name" value="CRISPR_Cse1"/>
    <property type="match status" value="1"/>
</dbReference>
<dbReference type="NCBIfam" id="TIGR02547">
    <property type="entry name" value="casA_cse1"/>
    <property type="match status" value="1"/>
</dbReference>
<evidence type="ECO:0000313" key="3">
    <source>
        <dbReference type="Proteomes" id="UP000727056"/>
    </source>
</evidence>
<keyword evidence="3" id="KW-1185">Reference proteome</keyword>
<feature type="region of interest" description="Disordered" evidence="1">
    <location>
        <begin position="400"/>
        <end position="423"/>
    </location>
</feature>
<feature type="compositionally biased region" description="Basic and acidic residues" evidence="1">
    <location>
        <begin position="649"/>
        <end position="665"/>
    </location>
</feature>
<gene>
    <name evidence="2" type="primary">casA</name>
    <name evidence="2" type="ORF">HCN52_00700</name>
</gene>
<reference evidence="2 3" key="1">
    <citation type="submission" date="2020-03" db="EMBL/GenBank/DDBJ databases">
        <title>Draft genome of Streptomyces sp. ventii, isolated from the Axial Seamount in the Pacific Ocean, and resequencing of the two type strains Streptomyces lonarensis strain NCL 716 and Streptomyces bohaiensis strain 11A07.</title>
        <authorList>
            <person name="Loughran R.M."/>
            <person name="Pfannmuller K.M."/>
            <person name="Wasson B.J."/>
            <person name="Deadmond M.C."/>
            <person name="Paddock B.E."/>
            <person name="Koyack M.J."/>
            <person name="Gallegos D.A."/>
            <person name="Mitchell E.A."/>
            <person name="Ushijima B."/>
            <person name="Saw J.H."/>
            <person name="Mcphail K.L."/>
            <person name="Videau P."/>
        </authorList>
    </citation>
    <scope>NUCLEOTIDE SEQUENCE [LARGE SCALE GENOMIC DNA]</scope>
    <source>
        <strain evidence="2 3">11A07</strain>
    </source>
</reference>